<dbReference type="Proteomes" id="UP000499080">
    <property type="component" value="Unassembled WGS sequence"/>
</dbReference>
<accession>A0A4Y2BSA4</accession>
<proteinExistence type="predicted"/>
<dbReference type="AlphaFoldDB" id="A0A4Y2BSA4"/>
<dbReference type="EMBL" id="BGPR01000108">
    <property type="protein sequence ID" value="GBL95101.1"/>
    <property type="molecule type" value="Genomic_DNA"/>
</dbReference>
<evidence type="ECO:0000256" key="1">
    <source>
        <dbReference type="SAM" id="MobiDB-lite"/>
    </source>
</evidence>
<sequence>MGGRFAQQRAQSPRQGARPAVSRRRLQQIESQILQNRTEVPAVDSLGVGLLSNSKPQEPAAEYWMRWAAVDGAESGSAVQGLMAEGCGGGARLAAPAQQCSNF</sequence>
<evidence type="ECO:0000313" key="3">
    <source>
        <dbReference type="Proteomes" id="UP000499080"/>
    </source>
</evidence>
<protein>
    <submittedName>
        <fullName evidence="2">Uncharacterized protein</fullName>
    </submittedName>
</protein>
<feature type="region of interest" description="Disordered" evidence="1">
    <location>
        <begin position="1"/>
        <end position="24"/>
    </location>
</feature>
<name>A0A4Y2BSA4_ARAVE</name>
<comment type="caution">
    <text evidence="2">The sequence shown here is derived from an EMBL/GenBank/DDBJ whole genome shotgun (WGS) entry which is preliminary data.</text>
</comment>
<reference evidence="2 3" key="1">
    <citation type="journal article" date="2019" name="Sci. Rep.">
        <title>Orb-weaving spider Araneus ventricosus genome elucidates the spidroin gene catalogue.</title>
        <authorList>
            <person name="Kono N."/>
            <person name="Nakamura H."/>
            <person name="Ohtoshi R."/>
            <person name="Moran D.A.P."/>
            <person name="Shinohara A."/>
            <person name="Yoshida Y."/>
            <person name="Fujiwara M."/>
            <person name="Mori M."/>
            <person name="Tomita M."/>
            <person name="Arakawa K."/>
        </authorList>
    </citation>
    <scope>NUCLEOTIDE SEQUENCE [LARGE SCALE GENOMIC DNA]</scope>
</reference>
<keyword evidence="3" id="KW-1185">Reference proteome</keyword>
<gene>
    <name evidence="2" type="ORF">AVEN_188835_1</name>
</gene>
<organism evidence="2 3">
    <name type="scientific">Araneus ventricosus</name>
    <name type="common">Orbweaver spider</name>
    <name type="synonym">Epeira ventricosa</name>
    <dbReference type="NCBI Taxonomy" id="182803"/>
    <lineage>
        <taxon>Eukaryota</taxon>
        <taxon>Metazoa</taxon>
        <taxon>Ecdysozoa</taxon>
        <taxon>Arthropoda</taxon>
        <taxon>Chelicerata</taxon>
        <taxon>Arachnida</taxon>
        <taxon>Araneae</taxon>
        <taxon>Araneomorphae</taxon>
        <taxon>Entelegynae</taxon>
        <taxon>Araneoidea</taxon>
        <taxon>Araneidae</taxon>
        <taxon>Araneus</taxon>
    </lineage>
</organism>
<evidence type="ECO:0000313" key="2">
    <source>
        <dbReference type="EMBL" id="GBL95101.1"/>
    </source>
</evidence>